<keyword evidence="5" id="KW-1185">Reference proteome</keyword>
<dbReference type="InterPro" id="IPR018211">
    <property type="entry name" value="ADH_Fe_CS"/>
</dbReference>
<sequence>MKMKTFQLGTEIFMGELDISSVCPDTKSVFIVTDKFLVESGRITYVTEKLEAAGIPYYVFSDVVPNPDIELVMKGISIIDEFKPDTVISFGGGSAIDTAKGIMYFAVRTAGLPRCLSIAIPTTSGTGSEVTRFSIISDHEKNIKYPLVDDSLLPDIAVLDAHLTVSVPPAITADTGMDVLTHAMEAYVSANATDFSDALAEKAFKMAFDSLRRAYHQGDDLEARENMHHASCLAGMAFDSVSLGVNHGMAHILGIRASLPHGRANAVLLPYVIAYNAGIQDVGGEKESGAAKKYARLAKLAGYESYSVRSGVVNLIHGMEKLCREFKMPLQIKDAWEDQSAFEASVSEMSRIACEDRCTATNPRKCLPEEIETVFREAYYGKSKYLKM</sequence>
<name>A0A4U8Q7Q7_9FIRM</name>
<protein>
    <submittedName>
        <fullName evidence="4">Aldehyde-alcohol dehydrogenase</fullName>
    </submittedName>
</protein>
<feature type="domain" description="Alcohol dehydrogenase iron-type/glycerol dehydrogenase GldA" evidence="2">
    <location>
        <begin position="23"/>
        <end position="160"/>
    </location>
</feature>
<accession>A0A4U8Q7Q7</accession>
<reference evidence="4 5" key="1">
    <citation type="journal article" date="2019" name="Anaerobe">
        <title>Detection of Robinsoniella peoriensis in multiple bone samples of a trauma patient.</title>
        <authorList>
            <person name="Schrottner P."/>
            <person name="Hartwich K."/>
            <person name="Bunk B."/>
            <person name="Schober I."/>
            <person name="Helbig S."/>
            <person name="Rudolph W.W."/>
            <person name="Gunzer F."/>
        </authorList>
    </citation>
    <scope>NUCLEOTIDE SEQUENCE [LARGE SCALE GENOMIC DNA]</scope>
    <source>
        <strain evidence="4 5">DSM 106044</strain>
    </source>
</reference>
<evidence type="ECO:0000259" key="2">
    <source>
        <dbReference type="Pfam" id="PF00465"/>
    </source>
</evidence>
<gene>
    <name evidence="4" type="primary">adhE_3</name>
    <name evidence="4" type="ORF">DSM106044_02165</name>
</gene>
<dbReference type="PROSITE" id="PS00913">
    <property type="entry name" value="ADH_IRON_1"/>
    <property type="match status" value="1"/>
</dbReference>
<evidence type="ECO:0000313" key="4">
    <source>
        <dbReference type="EMBL" id="TLD00965.1"/>
    </source>
</evidence>
<dbReference type="InterPro" id="IPR039697">
    <property type="entry name" value="Alcohol_dehydrogenase_Fe"/>
</dbReference>
<keyword evidence="1" id="KW-0560">Oxidoreductase</keyword>
<dbReference type="PANTHER" id="PTHR11496:SF83">
    <property type="entry name" value="HYDROXYACID-OXOACID TRANSHYDROGENASE, MITOCHONDRIAL"/>
    <property type="match status" value="1"/>
</dbReference>
<dbReference type="Pfam" id="PF25137">
    <property type="entry name" value="ADH_Fe_C"/>
    <property type="match status" value="1"/>
</dbReference>
<comment type="caution">
    <text evidence="4">The sequence shown here is derived from an EMBL/GenBank/DDBJ whole genome shotgun (WGS) entry which is preliminary data.</text>
</comment>
<dbReference type="InterPro" id="IPR056798">
    <property type="entry name" value="ADH_Fe_C"/>
</dbReference>
<dbReference type="InterPro" id="IPR001670">
    <property type="entry name" value="ADH_Fe/GldA"/>
</dbReference>
<evidence type="ECO:0000259" key="3">
    <source>
        <dbReference type="Pfam" id="PF25137"/>
    </source>
</evidence>
<dbReference type="Gene3D" id="3.40.50.1970">
    <property type="match status" value="1"/>
</dbReference>
<dbReference type="CDD" id="cd08180">
    <property type="entry name" value="PDD"/>
    <property type="match status" value="1"/>
</dbReference>
<dbReference type="Gene3D" id="1.20.1090.10">
    <property type="entry name" value="Dehydroquinate synthase-like - alpha domain"/>
    <property type="match status" value="1"/>
</dbReference>
<dbReference type="PANTHER" id="PTHR11496">
    <property type="entry name" value="ALCOHOL DEHYDROGENASE"/>
    <property type="match status" value="1"/>
</dbReference>
<dbReference type="SUPFAM" id="SSF56796">
    <property type="entry name" value="Dehydroquinate synthase-like"/>
    <property type="match status" value="1"/>
</dbReference>
<evidence type="ECO:0000313" key="5">
    <source>
        <dbReference type="Proteomes" id="UP000306509"/>
    </source>
</evidence>
<proteinExistence type="predicted"/>
<dbReference type="STRING" id="180332.GCA_000797495_03930"/>
<dbReference type="FunFam" id="1.20.1090.10:FF:000001">
    <property type="entry name" value="Aldehyde-alcohol dehydrogenase"/>
    <property type="match status" value="1"/>
</dbReference>
<dbReference type="EMBL" id="QGQD01000045">
    <property type="protein sequence ID" value="TLD00965.1"/>
    <property type="molecule type" value="Genomic_DNA"/>
</dbReference>
<organism evidence="4 5">
    <name type="scientific">Robinsoniella peoriensis</name>
    <dbReference type="NCBI Taxonomy" id="180332"/>
    <lineage>
        <taxon>Bacteria</taxon>
        <taxon>Bacillati</taxon>
        <taxon>Bacillota</taxon>
        <taxon>Clostridia</taxon>
        <taxon>Lachnospirales</taxon>
        <taxon>Lachnospiraceae</taxon>
        <taxon>Robinsoniella</taxon>
    </lineage>
</organism>
<dbReference type="AlphaFoldDB" id="A0A4U8Q7Q7"/>
<dbReference type="GO" id="GO:0004022">
    <property type="term" value="F:alcohol dehydrogenase (NAD+) activity"/>
    <property type="evidence" value="ECO:0007669"/>
    <property type="project" value="UniProtKB-ARBA"/>
</dbReference>
<dbReference type="Pfam" id="PF00465">
    <property type="entry name" value="Fe-ADH"/>
    <property type="match status" value="1"/>
</dbReference>
<feature type="domain" description="Fe-containing alcohol dehydrogenase-like C-terminal" evidence="3">
    <location>
        <begin position="172"/>
        <end position="379"/>
    </location>
</feature>
<dbReference type="GO" id="GO:0046872">
    <property type="term" value="F:metal ion binding"/>
    <property type="evidence" value="ECO:0007669"/>
    <property type="project" value="InterPro"/>
</dbReference>
<evidence type="ECO:0000256" key="1">
    <source>
        <dbReference type="ARBA" id="ARBA00023002"/>
    </source>
</evidence>
<dbReference type="FunFam" id="3.40.50.1970:FF:000003">
    <property type="entry name" value="Alcohol dehydrogenase, iron-containing"/>
    <property type="match status" value="1"/>
</dbReference>
<dbReference type="Proteomes" id="UP000306509">
    <property type="component" value="Unassembled WGS sequence"/>
</dbReference>